<evidence type="ECO:0000313" key="3">
    <source>
        <dbReference type="Proteomes" id="UP000466442"/>
    </source>
</evidence>
<gene>
    <name evidence="2" type="ORF">GE061_009937</name>
</gene>
<dbReference type="EMBL" id="WIXP02000002">
    <property type="protein sequence ID" value="KAF6215185.1"/>
    <property type="molecule type" value="Genomic_DNA"/>
</dbReference>
<feature type="compositionally biased region" description="Basic and acidic residues" evidence="1">
    <location>
        <begin position="1"/>
        <end position="29"/>
    </location>
</feature>
<feature type="region of interest" description="Disordered" evidence="1">
    <location>
        <begin position="1"/>
        <end position="59"/>
    </location>
</feature>
<dbReference type="Pfam" id="PF02944">
    <property type="entry name" value="BESS"/>
    <property type="match status" value="1"/>
</dbReference>
<sequence length="147" mass="16729">MPKKQENTREKSADNKKKNKREPSADREPSPSPSRDSAAQQQNTKKNKENKKEDEEKCYTVKASPSHMAQCSNEQFLSSCLPLLATLSPKKNFLARINIQKALYDSIDEHATMDDDGDSDDECCVREAPRKNVCDPKRNSKNNRRNS</sequence>
<dbReference type="InterPro" id="IPR004210">
    <property type="entry name" value="BESS_motif"/>
</dbReference>
<dbReference type="Proteomes" id="UP000466442">
    <property type="component" value="Unassembled WGS sequence"/>
</dbReference>
<name>A0A6A4K456_APOLU</name>
<organism evidence="2 3">
    <name type="scientific">Apolygus lucorum</name>
    <name type="common">Small green plant bug</name>
    <name type="synonym">Lygocoris lucorum</name>
    <dbReference type="NCBI Taxonomy" id="248454"/>
    <lineage>
        <taxon>Eukaryota</taxon>
        <taxon>Metazoa</taxon>
        <taxon>Ecdysozoa</taxon>
        <taxon>Arthropoda</taxon>
        <taxon>Hexapoda</taxon>
        <taxon>Insecta</taxon>
        <taxon>Pterygota</taxon>
        <taxon>Neoptera</taxon>
        <taxon>Paraneoptera</taxon>
        <taxon>Hemiptera</taxon>
        <taxon>Heteroptera</taxon>
        <taxon>Panheteroptera</taxon>
        <taxon>Cimicomorpha</taxon>
        <taxon>Miridae</taxon>
        <taxon>Mirini</taxon>
        <taxon>Apolygus</taxon>
    </lineage>
</organism>
<reference evidence="2" key="1">
    <citation type="journal article" date="2021" name="Mol. Ecol. Resour.">
        <title>Apolygus lucorum genome provides insights into omnivorousness and mesophyll feeding.</title>
        <authorList>
            <person name="Liu Y."/>
            <person name="Liu H."/>
            <person name="Wang H."/>
            <person name="Huang T."/>
            <person name="Liu B."/>
            <person name="Yang B."/>
            <person name="Yin L."/>
            <person name="Li B."/>
            <person name="Zhang Y."/>
            <person name="Zhang S."/>
            <person name="Jiang F."/>
            <person name="Zhang X."/>
            <person name="Ren Y."/>
            <person name="Wang B."/>
            <person name="Wang S."/>
            <person name="Lu Y."/>
            <person name="Wu K."/>
            <person name="Fan W."/>
            <person name="Wang G."/>
        </authorList>
    </citation>
    <scope>NUCLEOTIDE SEQUENCE</scope>
    <source>
        <strain evidence="2">12Hb</strain>
    </source>
</reference>
<dbReference type="GO" id="GO:0003677">
    <property type="term" value="F:DNA binding"/>
    <property type="evidence" value="ECO:0007669"/>
    <property type="project" value="InterPro"/>
</dbReference>
<dbReference type="AlphaFoldDB" id="A0A6A4K456"/>
<feature type="compositionally biased region" description="Basic and acidic residues" evidence="1">
    <location>
        <begin position="46"/>
        <end position="59"/>
    </location>
</feature>
<comment type="caution">
    <text evidence="2">The sequence shown here is derived from an EMBL/GenBank/DDBJ whole genome shotgun (WGS) entry which is preliminary data.</text>
</comment>
<feature type="compositionally biased region" description="Low complexity" evidence="1">
    <location>
        <begin position="33"/>
        <end position="42"/>
    </location>
</feature>
<keyword evidence="3" id="KW-1185">Reference proteome</keyword>
<accession>A0A6A4K456</accession>
<dbReference type="OrthoDB" id="8195830at2759"/>
<evidence type="ECO:0000256" key="1">
    <source>
        <dbReference type="SAM" id="MobiDB-lite"/>
    </source>
</evidence>
<evidence type="ECO:0000313" key="2">
    <source>
        <dbReference type="EMBL" id="KAF6215185.1"/>
    </source>
</evidence>
<protein>
    <submittedName>
        <fullName evidence="2">Uncharacterized protein</fullName>
    </submittedName>
</protein>
<proteinExistence type="predicted"/>